<dbReference type="Proteomes" id="UP000012283">
    <property type="component" value="Unassembled WGS sequence"/>
</dbReference>
<dbReference type="EMBL" id="APML01000022">
    <property type="protein sequence ID" value="ENH97120.1"/>
    <property type="molecule type" value="Genomic_DNA"/>
</dbReference>
<evidence type="ECO:0000313" key="2">
    <source>
        <dbReference type="Proteomes" id="UP000012283"/>
    </source>
</evidence>
<comment type="caution">
    <text evidence="1">The sequence shown here is derived from an EMBL/GenBank/DDBJ whole genome shotgun (WGS) entry which is preliminary data.</text>
</comment>
<organism evidence="1 2">
    <name type="scientific">Gracilibacillus halophilus YIM-C55.5</name>
    <dbReference type="NCBI Taxonomy" id="1308866"/>
    <lineage>
        <taxon>Bacteria</taxon>
        <taxon>Bacillati</taxon>
        <taxon>Bacillota</taxon>
        <taxon>Bacilli</taxon>
        <taxon>Bacillales</taxon>
        <taxon>Bacillaceae</taxon>
        <taxon>Gracilibacillus</taxon>
    </lineage>
</organism>
<dbReference type="AlphaFoldDB" id="N4WRW1"/>
<dbReference type="eggNOG" id="COG2267">
    <property type="taxonomic scope" value="Bacteria"/>
</dbReference>
<keyword evidence="2" id="KW-1185">Reference proteome</keyword>
<protein>
    <submittedName>
        <fullName evidence="1">Alpha/beta hydrolase fold protein</fullName>
    </submittedName>
</protein>
<gene>
    <name evidence="1" type="ORF">J416_06712</name>
</gene>
<dbReference type="Gene3D" id="3.40.50.1820">
    <property type="entry name" value="alpha/beta hydrolase"/>
    <property type="match status" value="1"/>
</dbReference>
<dbReference type="SUPFAM" id="SSF53474">
    <property type="entry name" value="alpha/beta-Hydrolases"/>
    <property type="match status" value="1"/>
</dbReference>
<sequence>MMLPVCLLVGEWDEKFVSLAKKMDERLPNSQVKQVKQSGHAIHVEQAQIFGIIVMNTIKQTGGKTNDSRMDK</sequence>
<accession>N4WRW1</accession>
<dbReference type="PATRIC" id="fig|1308866.3.peg.1353"/>
<proteinExistence type="predicted"/>
<dbReference type="InterPro" id="IPR029058">
    <property type="entry name" value="AB_hydrolase_fold"/>
</dbReference>
<reference evidence="1 2" key="1">
    <citation type="submission" date="2013-03" db="EMBL/GenBank/DDBJ databases">
        <title>Draft genome sequence of Gracibacillus halophilus YIM-C55.5, a moderately halophilic and thermophilic organism from the Xiaochaidamu salt lake.</title>
        <authorList>
            <person name="Sugumar T."/>
            <person name="Polireddy D.R."/>
            <person name="Antony A."/>
            <person name="Madhava Y.R."/>
            <person name="Sivakumar N."/>
        </authorList>
    </citation>
    <scope>NUCLEOTIDE SEQUENCE [LARGE SCALE GENOMIC DNA]</scope>
    <source>
        <strain evidence="1 2">YIM-C55.5</strain>
    </source>
</reference>
<name>N4WRW1_9BACI</name>
<evidence type="ECO:0000313" key="1">
    <source>
        <dbReference type="EMBL" id="ENH97120.1"/>
    </source>
</evidence>
<dbReference type="STRING" id="1308866.J416_06712"/>
<keyword evidence="1" id="KW-0378">Hydrolase</keyword>
<dbReference type="GO" id="GO:0016787">
    <property type="term" value="F:hydrolase activity"/>
    <property type="evidence" value="ECO:0007669"/>
    <property type="project" value="UniProtKB-KW"/>
</dbReference>